<dbReference type="AlphaFoldDB" id="A0A1S8MY77"/>
<dbReference type="RefSeq" id="WP_077866463.1">
    <property type="nucleotide sequence ID" value="NZ_LZYZ01000007.1"/>
</dbReference>
<comment type="caution">
    <text evidence="1">The sequence shown here is derived from an EMBL/GenBank/DDBJ whole genome shotgun (WGS) entry which is preliminary data.</text>
</comment>
<dbReference type="STRING" id="169679.CSACC_26150"/>
<gene>
    <name evidence="1" type="ORF">CLOSAC_34000</name>
</gene>
<dbReference type="EMBL" id="LZYZ01000007">
    <property type="protein sequence ID" value="OOM09120.1"/>
    <property type="molecule type" value="Genomic_DNA"/>
</dbReference>
<name>A0A1S8MY77_CLOSA</name>
<sequence>MNGVVNYMEVLVEEHMEILLKESNICTCDKCKSDIFALALNNLKPYYVVTQMGRVMTKLQMAEQQFDTDITIEVTRAIEQVKNNPAHDVTILQY</sequence>
<dbReference type="Pfam" id="PF10719">
    <property type="entry name" value="ComFB"/>
    <property type="match status" value="1"/>
</dbReference>
<reference evidence="1 2" key="1">
    <citation type="submission" date="2016-05" db="EMBL/GenBank/DDBJ databases">
        <title>Microbial solvent formation.</title>
        <authorList>
            <person name="Poehlein A."/>
            <person name="Montoya Solano J.D."/>
            <person name="Flitsch S."/>
            <person name="Krabben P."/>
            <person name="Duerre P."/>
            <person name="Daniel R."/>
        </authorList>
    </citation>
    <scope>NUCLEOTIDE SEQUENCE [LARGE SCALE GENOMIC DNA]</scope>
    <source>
        <strain evidence="1 2">L1-8</strain>
    </source>
</reference>
<evidence type="ECO:0000313" key="1">
    <source>
        <dbReference type="EMBL" id="OOM09120.1"/>
    </source>
</evidence>
<dbReference type="InterPro" id="IPR019657">
    <property type="entry name" value="ComFB"/>
</dbReference>
<evidence type="ECO:0000313" key="2">
    <source>
        <dbReference type="Proteomes" id="UP000191154"/>
    </source>
</evidence>
<dbReference type="Proteomes" id="UP000191154">
    <property type="component" value="Unassembled WGS sequence"/>
</dbReference>
<protein>
    <submittedName>
        <fullName evidence="1">Late competence development protein ComFB</fullName>
    </submittedName>
</protein>
<organism evidence="1 2">
    <name type="scientific">Clostridium saccharobutylicum</name>
    <dbReference type="NCBI Taxonomy" id="169679"/>
    <lineage>
        <taxon>Bacteria</taxon>
        <taxon>Bacillati</taxon>
        <taxon>Bacillota</taxon>
        <taxon>Clostridia</taxon>
        <taxon>Eubacteriales</taxon>
        <taxon>Clostridiaceae</taxon>
        <taxon>Clostridium</taxon>
    </lineage>
</organism>
<accession>A0A1S8MY77</accession>
<proteinExistence type="predicted"/>